<name>A0A9Q8UWG6_PASFU</name>
<dbReference type="GeneID" id="71994138"/>
<accession>A0A9Q8UWG6</accession>
<feature type="signal peptide" evidence="2">
    <location>
        <begin position="1"/>
        <end position="20"/>
    </location>
</feature>
<evidence type="ECO:0008006" key="5">
    <source>
        <dbReference type="Google" id="ProtNLM"/>
    </source>
</evidence>
<reference evidence="3" key="2">
    <citation type="journal article" date="2022" name="Microb. Genom.">
        <title>A chromosome-scale genome assembly of the tomato pathogen Cladosporium fulvum reveals a compartmentalized genome architecture and the presence of a dispensable chromosome.</title>
        <authorList>
            <person name="Zaccaron A.Z."/>
            <person name="Chen L.H."/>
            <person name="Samaras A."/>
            <person name="Stergiopoulos I."/>
        </authorList>
    </citation>
    <scope>NUCLEOTIDE SEQUENCE</scope>
    <source>
        <strain evidence="3">Race5_Kim</strain>
    </source>
</reference>
<evidence type="ECO:0000313" key="4">
    <source>
        <dbReference type="Proteomes" id="UP000756132"/>
    </source>
</evidence>
<keyword evidence="4" id="KW-1185">Reference proteome</keyword>
<feature type="region of interest" description="Disordered" evidence="1">
    <location>
        <begin position="124"/>
        <end position="159"/>
    </location>
</feature>
<sequence length="209" mass="22270">MQLIDFALIGLAIAAPTTHSASIKEATTCPRLQGGQVLSNNNQAYKLDCAKWVDAEADAVLRIVTTKLGYKGCLTACDGTIDCAISQYIATDEAQTKGSCTLFKKGVSVKQGTSNSWTLATKIEKEEKPSPRPAPKPKDQTKPKPKPNDPLARPGKDDKFGLIAISSGSRVHRTGITAAHGRISIGGKQDASCDKDSDFATFYVKDSKA</sequence>
<feature type="chain" id="PRO_5040513361" description="Apple domain-containing protein" evidence="2">
    <location>
        <begin position="21"/>
        <end position="209"/>
    </location>
</feature>
<evidence type="ECO:0000313" key="3">
    <source>
        <dbReference type="EMBL" id="UJO24882.1"/>
    </source>
</evidence>
<keyword evidence="2" id="KW-0732">Signal</keyword>
<dbReference type="AlphaFoldDB" id="A0A9Q8UWG6"/>
<feature type="compositionally biased region" description="Basic and acidic residues" evidence="1">
    <location>
        <begin position="124"/>
        <end position="142"/>
    </location>
</feature>
<dbReference type="RefSeq" id="XP_047769248.1">
    <property type="nucleotide sequence ID" value="XM_047913408.1"/>
</dbReference>
<dbReference type="KEGG" id="ffu:CLAFUR5_14260"/>
<proteinExistence type="predicted"/>
<organism evidence="3 4">
    <name type="scientific">Passalora fulva</name>
    <name type="common">Tomato leaf mold</name>
    <name type="synonym">Cladosporium fulvum</name>
    <dbReference type="NCBI Taxonomy" id="5499"/>
    <lineage>
        <taxon>Eukaryota</taxon>
        <taxon>Fungi</taxon>
        <taxon>Dikarya</taxon>
        <taxon>Ascomycota</taxon>
        <taxon>Pezizomycotina</taxon>
        <taxon>Dothideomycetes</taxon>
        <taxon>Dothideomycetidae</taxon>
        <taxon>Mycosphaerellales</taxon>
        <taxon>Mycosphaerellaceae</taxon>
        <taxon>Fulvia</taxon>
    </lineage>
</organism>
<reference evidence="3" key="1">
    <citation type="submission" date="2021-12" db="EMBL/GenBank/DDBJ databases">
        <authorList>
            <person name="Zaccaron A."/>
            <person name="Stergiopoulos I."/>
        </authorList>
    </citation>
    <scope>NUCLEOTIDE SEQUENCE</scope>
    <source>
        <strain evidence="3">Race5_Kim</strain>
    </source>
</reference>
<dbReference type="EMBL" id="CP090175">
    <property type="protein sequence ID" value="UJO24882.1"/>
    <property type="molecule type" value="Genomic_DNA"/>
</dbReference>
<dbReference type="OrthoDB" id="4093325at2759"/>
<gene>
    <name evidence="3" type="ORF">CLAFUR5_14260</name>
</gene>
<protein>
    <recommendedName>
        <fullName evidence="5">Apple domain-containing protein</fullName>
    </recommendedName>
</protein>
<evidence type="ECO:0000256" key="1">
    <source>
        <dbReference type="SAM" id="MobiDB-lite"/>
    </source>
</evidence>
<dbReference type="Proteomes" id="UP000756132">
    <property type="component" value="Chromosome 13"/>
</dbReference>
<evidence type="ECO:0000256" key="2">
    <source>
        <dbReference type="SAM" id="SignalP"/>
    </source>
</evidence>